<dbReference type="Proteomes" id="UP001190926">
    <property type="component" value="Unassembled WGS sequence"/>
</dbReference>
<protein>
    <submittedName>
        <fullName evidence="2">Uncharacterized protein</fullName>
    </submittedName>
</protein>
<evidence type="ECO:0000313" key="2">
    <source>
        <dbReference type="EMBL" id="KAH6838223.1"/>
    </source>
</evidence>
<name>A0AAD4PFN6_PERFH</name>
<evidence type="ECO:0000256" key="1">
    <source>
        <dbReference type="SAM" id="MobiDB-lite"/>
    </source>
</evidence>
<feature type="region of interest" description="Disordered" evidence="1">
    <location>
        <begin position="14"/>
        <end position="52"/>
    </location>
</feature>
<sequence>MKLKARSEMQSKISAFFKPSLSPRPESPESSSSSAEEPEIDVSCKQAGSEPEGKSCRLFIYCLDCLGIGEVNELSVADLCRRRWKI</sequence>
<comment type="caution">
    <text evidence="2">The sequence shown here is derived from an EMBL/GenBank/DDBJ whole genome shotgun (WGS) entry which is preliminary data.</text>
</comment>
<organism evidence="2 3">
    <name type="scientific">Perilla frutescens var. hirtella</name>
    <name type="common">Perilla citriodora</name>
    <name type="synonym">Perilla setoyensis</name>
    <dbReference type="NCBI Taxonomy" id="608512"/>
    <lineage>
        <taxon>Eukaryota</taxon>
        <taxon>Viridiplantae</taxon>
        <taxon>Streptophyta</taxon>
        <taxon>Embryophyta</taxon>
        <taxon>Tracheophyta</taxon>
        <taxon>Spermatophyta</taxon>
        <taxon>Magnoliopsida</taxon>
        <taxon>eudicotyledons</taxon>
        <taxon>Gunneridae</taxon>
        <taxon>Pentapetalae</taxon>
        <taxon>asterids</taxon>
        <taxon>lamiids</taxon>
        <taxon>Lamiales</taxon>
        <taxon>Lamiaceae</taxon>
        <taxon>Nepetoideae</taxon>
        <taxon>Elsholtzieae</taxon>
        <taxon>Perilla</taxon>
    </lineage>
</organism>
<keyword evidence="3" id="KW-1185">Reference proteome</keyword>
<accession>A0AAD4PFN6</accession>
<dbReference type="EMBL" id="SDAM02000001">
    <property type="protein sequence ID" value="KAH6838223.1"/>
    <property type="molecule type" value="Genomic_DNA"/>
</dbReference>
<gene>
    <name evidence="2" type="ORF">C2S53_013346</name>
</gene>
<evidence type="ECO:0000313" key="3">
    <source>
        <dbReference type="Proteomes" id="UP001190926"/>
    </source>
</evidence>
<feature type="compositionally biased region" description="Low complexity" evidence="1">
    <location>
        <begin position="19"/>
        <end position="35"/>
    </location>
</feature>
<proteinExistence type="predicted"/>
<reference evidence="2 3" key="1">
    <citation type="journal article" date="2021" name="Nat. Commun.">
        <title>Incipient diploidization of the medicinal plant Perilla within 10,000 years.</title>
        <authorList>
            <person name="Zhang Y."/>
            <person name="Shen Q."/>
            <person name="Leng L."/>
            <person name="Zhang D."/>
            <person name="Chen S."/>
            <person name="Shi Y."/>
            <person name="Ning Z."/>
            <person name="Chen S."/>
        </authorList>
    </citation>
    <scope>NUCLEOTIDE SEQUENCE [LARGE SCALE GENOMIC DNA]</scope>
    <source>
        <strain evidence="3">cv. PC099</strain>
    </source>
</reference>
<dbReference type="AlphaFoldDB" id="A0AAD4PFN6"/>